<reference evidence="1" key="1">
    <citation type="submission" date="2020-11" db="EMBL/GenBank/DDBJ databases">
        <authorList>
            <consortium name="DOE Joint Genome Institute"/>
            <person name="Ahrendt S."/>
            <person name="Riley R."/>
            <person name="Andreopoulos W."/>
            <person name="Labutti K."/>
            <person name="Pangilinan J."/>
            <person name="Ruiz-Duenas F.J."/>
            <person name="Barrasa J.M."/>
            <person name="Sanchez-Garcia M."/>
            <person name="Camarero S."/>
            <person name="Miyauchi S."/>
            <person name="Serrano A."/>
            <person name="Linde D."/>
            <person name="Babiker R."/>
            <person name="Drula E."/>
            <person name="Ayuso-Fernandez I."/>
            <person name="Pacheco R."/>
            <person name="Padilla G."/>
            <person name="Ferreira P."/>
            <person name="Barriuso J."/>
            <person name="Kellner H."/>
            <person name="Castanera R."/>
            <person name="Alfaro M."/>
            <person name="Ramirez L."/>
            <person name="Pisabarro A.G."/>
            <person name="Kuo A."/>
            <person name="Tritt A."/>
            <person name="Lipzen A."/>
            <person name="He G."/>
            <person name="Yan M."/>
            <person name="Ng V."/>
            <person name="Cullen D."/>
            <person name="Martin F."/>
            <person name="Rosso M.-N."/>
            <person name="Henrissat B."/>
            <person name="Hibbett D."/>
            <person name="Martinez A.T."/>
            <person name="Grigoriev I.V."/>
        </authorList>
    </citation>
    <scope>NUCLEOTIDE SEQUENCE</scope>
    <source>
        <strain evidence="1">ATCC 90797</strain>
    </source>
</reference>
<dbReference type="OrthoDB" id="3030584at2759"/>
<dbReference type="EMBL" id="MU154551">
    <property type="protein sequence ID" value="KAF9496558.1"/>
    <property type="molecule type" value="Genomic_DNA"/>
</dbReference>
<evidence type="ECO:0000313" key="1">
    <source>
        <dbReference type="EMBL" id="KAF9496558.1"/>
    </source>
</evidence>
<organism evidence="1 2">
    <name type="scientific">Pleurotus eryngii</name>
    <name type="common">Boletus of the steppes</name>
    <dbReference type="NCBI Taxonomy" id="5323"/>
    <lineage>
        <taxon>Eukaryota</taxon>
        <taxon>Fungi</taxon>
        <taxon>Dikarya</taxon>
        <taxon>Basidiomycota</taxon>
        <taxon>Agaricomycotina</taxon>
        <taxon>Agaricomycetes</taxon>
        <taxon>Agaricomycetidae</taxon>
        <taxon>Agaricales</taxon>
        <taxon>Pleurotineae</taxon>
        <taxon>Pleurotaceae</taxon>
        <taxon>Pleurotus</taxon>
    </lineage>
</organism>
<name>A0A9P6A0Q6_PLEER</name>
<accession>A0A9P6A0Q6</accession>
<sequence>MASELEQYISDNSLRLFGVSNKTIIDYVIASGTCSSWVACITTPLKDYTLATYSRCTRIHQRGLLKSA</sequence>
<keyword evidence="2" id="KW-1185">Reference proteome</keyword>
<dbReference type="Proteomes" id="UP000807025">
    <property type="component" value="Unassembled WGS sequence"/>
</dbReference>
<dbReference type="AlphaFoldDB" id="A0A9P6A0Q6"/>
<proteinExistence type="predicted"/>
<protein>
    <submittedName>
        <fullName evidence="1">Uncharacterized protein</fullName>
    </submittedName>
</protein>
<comment type="caution">
    <text evidence="1">The sequence shown here is derived from an EMBL/GenBank/DDBJ whole genome shotgun (WGS) entry which is preliminary data.</text>
</comment>
<gene>
    <name evidence="1" type="ORF">BDN71DRAFT_742292</name>
</gene>
<evidence type="ECO:0000313" key="2">
    <source>
        <dbReference type="Proteomes" id="UP000807025"/>
    </source>
</evidence>